<feature type="compositionally biased region" description="Basic and acidic residues" evidence="1">
    <location>
        <begin position="274"/>
        <end position="285"/>
    </location>
</feature>
<protein>
    <submittedName>
        <fullName evidence="2">Uncharacterized protein</fullName>
    </submittedName>
</protein>
<feature type="compositionally biased region" description="Polar residues" evidence="1">
    <location>
        <begin position="221"/>
        <end position="236"/>
    </location>
</feature>
<evidence type="ECO:0000313" key="3">
    <source>
        <dbReference type="Proteomes" id="UP000198287"/>
    </source>
</evidence>
<organism evidence="2 3">
    <name type="scientific">Folsomia candida</name>
    <name type="common">Springtail</name>
    <dbReference type="NCBI Taxonomy" id="158441"/>
    <lineage>
        <taxon>Eukaryota</taxon>
        <taxon>Metazoa</taxon>
        <taxon>Ecdysozoa</taxon>
        <taxon>Arthropoda</taxon>
        <taxon>Hexapoda</taxon>
        <taxon>Collembola</taxon>
        <taxon>Entomobryomorpha</taxon>
        <taxon>Isotomoidea</taxon>
        <taxon>Isotomidae</taxon>
        <taxon>Proisotominae</taxon>
        <taxon>Folsomia</taxon>
    </lineage>
</organism>
<dbReference type="Proteomes" id="UP000198287">
    <property type="component" value="Unassembled WGS sequence"/>
</dbReference>
<reference evidence="2 3" key="1">
    <citation type="submission" date="2015-12" db="EMBL/GenBank/DDBJ databases">
        <title>The genome of Folsomia candida.</title>
        <authorList>
            <person name="Faddeeva A."/>
            <person name="Derks M.F."/>
            <person name="Anvar Y."/>
            <person name="Smit S."/>
            <person name="Van Straalen N."/>
            <person name="Roelofs D."/>
        </authorList>
    </citation>
    <scope>NUCLEOTIDE SEQUENCE [LARGE SCALE GENOMIC DNA]</scope>
    <source>
        <strain evidence="2 3">VU population</strain>
        <tissue evidence="2">Whole body</tissue>
    </source>
</reference>
<evidence type="ECO:0000313" key="2">
    <source>
        <dbReference type="EMBL" id="OXA54017.1"/>
    </source>
</evidence>
<accession>A0A226EAB4</accession>
<dbReference type="AlphaFoldDB" id="A0A226EAB4"/>
<comment type="caution">
    <text evidence="2">The sequence shown here is derived from an EMBL/GenBank/DDBJ whole genome shotgun (WGS) entry which is preliminary data.</text>
</comment>
<dbReference type="EMBL" id="LNIX01000005">
    <property type="protein sequence ID" value="OXA54017.1"/>
    <property type="molecule type" value="Genomic_DNA"/>
</dbReference>
<gene>
    <name evidence="2" type="ORF">Fcan01_11330</name>
</gene>
<proteinExistence type="predicted"/>
<name>A0A226EAB4_FOLCA</name>
<feature type="compositionally biased region" description="Polar residues" evidence="1">
    <location>
        <begin position="261"/>
        <end position="272"/>
    </location>
</feature>
<feature type="region of interest" description="Disordered" evidence="1">
    <location>
        <begin position="216"/>
        <end position="288"/>
    </location>
</feature>
<keyword evidence="3" id="KW-1185">Reference proteome</keyword>
<evidence type="ECO:0000256" key="1">
    <source>
        <dbReference type="SAM" id="MobiDB-lite"/>
    </source>
</evidence>
<sequence length="311" mass="34248">MATGDIVEFLRKEGKIGESEITAPLCEDCRFKILSQLTRDQKQIIPANSESLTLTRSLQTVKHLIPRVIMQRDISGRFSIPSKSTSTQLHFNHLMEVAEAEEVHDIARPSTSTAPISPSDSSKTPFVVKIPWSSPSAYHALNAKPSPPPTYFPSSKPGFKSLEDRLRELSLQAEIPARNMPETTFLPPVAEEVFQALLPPSQRSLLSVTANLQIAKEHPKQSATSSQRNNQSSQPDRLSEHAGLGIAGKDSIESEEDELHSNGSSRPSTPSIDSDERPDLDDRHIPVQGIKRTQARCCVCGGRGRKYSLIP</sequence>